<proteinExistence type="predicted"/>
<reference evidence="2" key="1">
    <citation type="submission" date="2022-11" db="UniProtKB">
        <authorList>
            <consortium name="WormBaseParasite"/>
        </authorList>
    </citation>
    <scope>IDENTIFICATION</scope>
</reference>
<evidence type="ECO:0000313" key="2">
    <source>
        <dbReference type="WBParaSite" id="JU765_v2.g6039.t1"/>
    </source>
</evidence>
<evidence type="ECO:0000313" key="1">
    <source>
        <dbReference type="Proteomes" id="UP000887576"/>
    </source>
</evidence>
<dbReference type="WBParaSite" id="JU765_v2.g6039.t1">
    <property type="protein sequence ID" value="JU765_v2.g6039.t1"/>
    <property type="gene ID" value="JU765_v2.g6039"/>
</dbReference>
<dbReference type="Proteomes" id="UP000887576">
    <property type="component" value="Unplaced"/>
</dbReference>
<accession>A0AC34REY0</accession>
<name>A0AC34REY0_9BILA</name>
<organism evidence="1 2">
    <name type="scientific">Panagrolaimus sp. JU765</name>
    <dbReference type="NCBI Taxonomy" id="591449"/>
    <lineage>
        <taxon>Eukaryota</taxon>
        <taxon>Metazoa</taxon>
        <taxon>Ecdysozoa</taxon>
        <taxon>Nematoda</taxon>
        <taxon>Chromadorea</taxon>
        <taxon>Rhabditida</taxon>
        <taxon>Tylenchina</taxon>
        <taxon>Panagrolaimomorpha</taxon>
        <taxon>Panagrolaimoidea</taxon>
        <taxon>Panagrolaimidae</taxon>
        <taxon>Panagrolaimus</taxon>
    </lineage>
</organism>
<sequence length="283" mass="30495">MIVYFTCQVTLCNKAENGCEGITPPNCEYLPLPNEDNGYSVPVTSRPTNESGYPYVTETMAPRPSTTPTPPPTTTSNGAGAYGPATRPPIPPVVTLSSEDNYNGAHMPAFIPQEDLETNVDAESGFVAGGFASAGGYVSNPYGNSNTIITGSTTAPIRPQPLGPENIFRRGFAASRHARNSNLTDKLTIGVSAEQLIVFAKDEKEPKEVRQKQAEEILAQSEAVCRQDNFSALIWIAVLVATLLGSTILLFLQNRYYRQKIQKSIKGFGPTPEVISVAFGSQF</sequence>
<protein>
    <submittedName>
        <fullName evidence="2">ZP domain-containing protein</fullName>
    </submittedName>
</protein>